<feature type="transmembrane region" description="Helical" evidence="1">
    <location>
        <begin position="83"/>
        <end position="104"/>
    </location>
</feature>
<feature type="transmembrane region" description="Helical" evidence="1">
    <location>
        <begin position="116"/>
        <end position="134"/>
    </location>
</feature>
<keyword evidence="1" id="KW-1133">Transmembrane helix</keyword>
<keyword evidence="1" id="KW-0812">Transmembrane</keyword>
<name>A0A3M7P3P0_BRAPC</name>
<proteinExistence type="predicted"/>
<evidence type="ECO:0000313" key="2">
    <source>
        <dbReference type="EMBL" id="RMZ93633.1"/>
    </source>
</evidence>
<feature type="transmembrane region" description="Helical" evidence="1">
    <location>
        <begin position="51"/>
        <end position="71"/>
    </location>
</feature>
<protein>
    <submittedName>
        <fullName evidence="2">Isoform e</fullName>
    </submittedName>
</protein>
<keyword evidence="3" id="KW-1185">Reference proteome</keyword>
<organism evidence="2 3">
    <name type="scientific">Brachionus plicatilis</name>
    <name type="common">Marine rotifer</name>
    <name type="synonym">Brachionus muelleri</name>
    <dbReference type="NCBI Taxonomy" id="10195"/>
    <lineage>
        <taxon>Eukaryota</taxon>
        <taxon>Metazoa</taxon>
        <taxon>Spiralia</taxon>
        <taxon>Gnathifera</taxon>
        <taxon>Rotifera</taxon>
        <taxon>Eurotatoria</taxon>
        <taxon>Monogononta</taxon>
        <taxon>Pseudotrocha</taxon>
        <taxon>Ploima</taxon>
        <taxon>Brachionidae</taxon>
        <taxon>Brachionus</taxon>
    </lineage>
</organism>
<dbReference type="AlphaFoldDB" id="A0A3M7P3P0"/>
<accession>A0A3M7P3P0</accession>
<keyword evidence="1" id="KW-0472">Membrane</keyword>
<sequence>MLYHSQFTELKTVTAFIFWFLISLSTYIGYYNRCGKNKAMYGVLDFFVSHFSLIEAISINSFVGFWLFMIVKEWKWTSSKVRFNLTHFIIGNLTIDIIIIQMWLDLLGPDKDSPKRPIFNWLHKIFGIFSYVFTPKLKRHVEI</sequence>
<dbReference type="OrthoDB" id="2419613at2759"/>
<comment type="caution">
    <text evidence="2">The sequence shown here is derived from an EMBL/GenBank/DDBJ whole genome shotgun (WGS) entry which is preliminary data.</text>
</comment>
<dbReference type="EMBL" id="REGN01013661">
    <property type="protein sequence ID" value="RMZ93633.1"/>
    <property type="molecule type" value="Genomic_DNA"/>
</dbReference>
<evidence type="ECO:0000256" key="1">
    <source>
        <dbReference type="SAM" id="Phobius"/>
    </source>
</evidence>
<evidence type="ECO:0000313" key="3">
    <source>
        <dbReference type="Proteomes" id="UP000276133"/>
    </source>
</evidence>
<reference evidence="2 3" key="1">
    <citation type="journal article" date="2018" name="Sci. Rep.">
        <title>Genomic signatures of local adaptation to the degree of environmental predictability in rotifers.</title>
        <authorList>
            <person name="Franch-Gras L."/>
            <person name="Hahn C."/>
            <person name="Garcia-Roger E.M."/>
            <person name="Carmona M.J."/>
            <person name="Serra M."/>
            <person name="Gomez A."/>
        </authorList>
    </citation>
    <scope>NUCLEOTIDE SEQUENCE [LARGE SCALE GENOMIC DNA]</scope>
    <source>
        <strain evidence="2">HYR1</strain>
    </source>
</reference>
<feature type="transmembrane region" description="Helical" evidence="1">
    <location>
        <begin position="12"/>
        <end position="31"/>
    </location>
</feature>
<dbReference type="Proteomes" id="UP000276133">
    <property type="component" value="Unassembled WGS sequence"/>
</dbReference>
<gene>
    <name evidence="2" type="ORF">BpHYR1_014850</name>
</gene>